<dbReference type="SUPFAM" id="SSF54768">
    <property type="entry name" value="dsRNA-binding domain-like"/>
    <property type="match status" value="1"/>
</dbReference>
<name>A0A6P6XUB1_DERPT</name>
<sequence>MKKMDNFSDPIGYLQQLCSKIGWLLPVYKDLGQSKSSSSSGEKLVFRTDCTLNDIFVIGESNAKKDSKKNAATKMIKALNDHYRSTITVYNLQSGIPESKIRLLLSDIHSIKTIKMLYDMNSKGMAKAEVVVDKITDMLVAMKLYNGYSFQNRKLSVTCQAELIKKPVIEKKIAVNKQSKRKRKSKRNRINRKFATLNEEKPKQQPKQQSNISLDSDDDDYDNSGENEDDKISKKDVQNDTDDEDDNVFIVTDDFIHPNIKSDRKPNVVPLESKKLDFDSIRPNIKSDPKPNVVPLDSKKLDFDSIRPNIKSEPKPNVVPLDSKKSDFDSIRPNIKSDRKHIAPFDFKKFIAAFIRPNIKLDHKPTVVPFESKEFDFDSLLLKFKSDRESNVVPFESKKFDFDSFRPNIDSDCKPIAPLDFKKLDFNSGNESSIEQTNPSDSEVNEYHHTEDQSNNSTSVLLANSIKNSSKFHCAGMIDGDNLDDSDIISYETIVDDDHVIDQSSKKNPNDFPALDNNGQNKAKETVIDESIAHYYQPVTEEEMKQLQNGSCTTYIDELYANFMKTTMQPRQTFATTSLCDGLFTK</sequence>
<feature type="domain" description="DRBM" evidence="4">
    <location>
        <begin position="9"/>
        <end position="81"/>
    </location>
</feature>
<evidence type="ECO:0000256" key="1">
    <source>
        <dbReference type="ARBA" id="ARBA00022884"/>
    </source>
</evidence>
<dbReference type="RefSeq" id="XP_027196895.1">
    <property type="nucleotide sequence ID" value="XM_027341094.1"/>
</dbReference>
<dbReference type="Gene3D" id="3.30.70.330">
    <property type="match status" value="1"/>
</dbReference>
<dbReference type="InterPro" id="IPR035979">
    <property type="entry name" value="RBD_domain_sf"/>
</dbReference>
<dbReference type="GO" id="GO:0003723">
    <property type="term" value="F:RNA binding"/>
    <property type="evidence" value="ECO:0007669"/>
    <property type="project" value="UniProtKB-UniRule"/>
</dbReference>
<feature type="region of interest" description="Disordered" evidence="3">
    <location>
        <begin position="428"/>
        <end position="457"/>
    </location>
</feature>
<keyword evidence="1 2" id="KW-0694">RNA-binding</keyword>
<dbReference type="InterPro" id="IPR000504">
    <property type="entry name" value="RRM_dom"/>
</dbReference>
<dbReference type="Proteomes" id="UP000515146">
    <property type="component" value="Unplaced"/>
</dbReference>
<feature type="compositionally biased region" description="Acidic residues" evidence="3">
    <location>
        <begin position="215"/>
        <end position="229"/>
    </location>
</feature>
<protein>
    <submittedName>
        <fullName evidence="6">Uncharacterized protein LOC113791329 isoform X1</fullName>
    </submittedName>
</protein>
<evidence type="ECO:0000313" key="5">
    <source>
        <dbReference type="Proteomes" id="UP000515146"/>
    </source>
</evidence>
<proteinExistence type="predicted"/>
<dbReference type="SMART" id="SM00358">
    <property type="entry name" value="DSRM"/>
    <property type="match status" value="1"/>
</dbReference>
<dbReference type="GeneID" id="113791329"/>
<dbReference type="InterPro" id="IPR012677">
    <property type="entry name" value="Nucleotide-bd_a/b_plait_sf"/>
</dbReference>
<dbReference type="AlphaFoldDB" id="A0A6P6XUB1"/>
<dbReference type="SUPFAM" id="SSF54928">
    <property type="entry name" value="RNA-binding domain, RBD"/>
    <property type="match status" value="1"/>
</dbReference>
<evidence type="ECO:0000313" key="6">
    <source>
        <dbReference type="RefSeq" id="XP_027196895.1"/>
    </source>
</evidence>
<dbReference type="InParanoid" id="A0A6P6XUB1"/>
<feature type="compositionally biased region" description="Basic residues" evidence="3">
    <location>
        <begin position="178"/>
        <end position="192"/>
    </location>
</feature>
<gene>
    <name evidence="6" type="primary">LOC113791329</name>
</gene>
<dbReference type="CDD" id="cd00590">
    <property type="entry name" value="RRM_SF"/>
    <property type="match status" value="1"/>
</dbReference>
<reference evidence="6" key="1">
    <citation type="submission" date="2025-08" db="UniProtKB">
        <authorList>
            <consortium name="RefSeq"/>
        </authorList>
    </citation>
    <scope>IDENTIFICATION</scope>
    <source>
        <strain evidence="6">Airmid</strain>
    </source>
</reference>
<accession>A0A6P6XUB1</accession>
<dbReference type="InterPro" id="IPR014720">
    <property type="entry name" value="dsRBD_dom"/>
</dbReference>
<dbReference type="KEGG" id="dpte:113791329"/>
<evidence type="ECO:0000259" key="4">
    <source>
        <dbReference type="PROSITE" id="PS50137"/>
    </source>
</evidence>
<feature type="region of interest" description="Disordered" evidence="3">
    <location>
        <begin position="175"/>
        <end position="244"/>
    </location>
</feature>
<dbReference type="OrthoDB" id="5961559at2759"/>
<evidence type="ECO:0000256" key="2">
    <source>
        <dbReference type="PROSITE-ProRule" id="PRU00266"/>
    </source>
</evidence>
<dbReference type="PROSITE" id="PS50137">
    <property type="entry name" value="DS_RBD"/>
    <property type="match status" value="1"/>
</dbReference>
<dbReference type="CDD" id="cd00048">
    <property type="entry name" value="DSRM_SF"/>
    <property type="match status" value="1"/>
</dbReference>
<evidence type="ECO:0000256" key="3">
    <source>
        <dbReference type="SAM" id="MobiDB-lite"/>
    </source>
</evidence>
<feature type="compositionally biased region" description="Polar residues" evidence="3">
    <location>
        <begin position="428"/>
        <end position="442"/>
    </location>
</feature>
<dbReference type="Pfam" id="PF00076">
    <property type="entry name" value="RRM_1"/>
    <property type="match status" value="1"/>
</dbReference>
<keyword evidence="5" id="KW-1185">Reference proteome</keyword>
<organism evidence="5 6">
    <name type="scientific">Dermatophagoides pteronyssinus</name>
    <name type="common">European house dust mite</name>
    <dbReference type="NCBI Taxonomy" id="6956"/>
    <lineage>
        <taxon>Eukaryota</taxon>
        <taxon>Metazoa</taxon>
        <taxon>Ecdysozoa</taxon>
        <taxon>Arthropoda</taxon>
        <taxon>Chelicerata</taxon>
        <taxon>Arachnida</taxon>
        <taxon>Acari</taxon>
        <taxon>Acariformes</taxon>
        <taxon>Sarcoptiformes</taxon>
        <taxon>Astigmata</taxon>
        <taxon>Psoroptidia</taxon>
        <taxon>Analgoidea</taxon>
        <taxon>Pyroglyphidae</taxon>
        <taxon>Dermatophagoidinae</taxon>
        <taxon>Dermatophagoides</taxon>
    </lineage>
</organism>
<dbReference type="Gene3D" id="3.30.160.20">
    <property type="match status" value="1"/>
</dbReference>
<dbReference type="Pfam" id="PF00035">
    <property type="entry name" value="dsrm"/>
    <property type="match status" value="1"/>
</dbReference>